<evidence type="ECO:0000313" key="2">
    <source>
        <dbReference type="Proteomes" id="UP001139521"/>
    </source>
</evidence>
<keyword evidence="2" id="KW-1185">Reference proteome</keyword>
<dbReference type="RefSeq" id="WP_249603022.1">
    <property type="nucleotide sequence ID" value="NZ_JAKHSK010000037.1"/>
</dbReference>
<gene>
    <name evidence="1" type="ORF">L1967_18675</name>
</gene>
<evidence type="ECO:0000313" key="1">
    <source>
        <dbReference type="EMBL" id="MCL6220321.1"/>
    </source>
</evidence>
<dbReference type="AlphaFoldDB" id="A0A9X2CLR8"/>
<dbReference type="Proteomes" id="UP001139521">
    <property type="component" value="Unassembled WGS sequence"/>
</dbReference>
<protein>
    <submittedName>
        <fullName evidence="1">Uncharacterized protein</fullName>
    </submittedName>
</protein>
<name>A0A9X2CLR8_9FLAO</name>
<accession>A0A9X2CLR8</accession>
<dbReference type="EMBL" id="JAKHSK010000037">
    <property type="protein sequence ID" value="MCL6220321.1"/>
    <property type="molecule type" value="Genomic_DNA"/>
</dbReference>
<proteinExistence type="predicted"/>
<comment type="caution">
    <text evidence="1">The sequence shown here is derived from an EMBL/GenBank/DDBJ whole genome shotgun (WGS) entry which is preliminary data.</text>
</comment>
<reference evidence="1" key="1">
    <citation type="submission" date="2022-01" db="EMBL/GenBank/DDBJ databases">
        <title>Genome sequencing of Zunongwangia sp. M21534 genome.</title>
        <authorList>
            <person name="Chen Y."/>
            <person name="Dong C."/>
            <person name="Shao Z."/>
        </authorList>
    </citation>
    <scope>NUCLEOTIDE SEQUENCE</scope>
    <source>
        <strain evidence="1">MCCC M21534</strain>
    </source>
</reference>
<dbReference type="Gene3D" id="3.80.10.10">
    <property type="entry name" value="Ribonuclease Inhibitor"/>
    <property type="match status" value="1"/>
</dbReference>
<organism evidence="1 2">
    <name type="scientific">Zunongwangia pacifica</name>
    <dbReference type="NCBI Taxonomy" id="2911062"/>
    <lineage>
        <taxon>Bacteria</taxon>
        <taxon>Pseudomonadati</taxon>
        <taxon>Bacteroidota</taxon>
        <taxon>Flavobacteriia</taxon>
        <taxon>Flavobacteriales</taxon>
        <taxon>Flavobacteriaceae</taxon>
        <taxon>Zunongwangia</taxon>
    </lineage>
</organism>
<sequence>MNSKNIFLIVDFCEVPSIKKLNMRYLEGGEPDVFDFHCLQKLEELDISENTIAKLILKNGSVLTKLSANDIGNSGMQNYPFIAEVCIDDIPEELEQISEIIDENTVVTSNCSF</sequence>
<dbReference type="InterPro" id="IPR032675">
    <property type="entry name" value="LRR_dom_sf"/>
</dbReference>